<dbReference type="PROSITE" id="PS50994">
    <property type="entry name" value="INTEGRASE"/>
    <property type="match status" value="1"/>
</dbReference>
<feature type="compositionally biased region" description="Acidic residues" evidence="2">
    <location>
        <begin position="192"/>
        <end position="201"/>
    </location>
</feature>
<organism evidence="4 5">
    <name type="scientific">Pyrenophora tritici-repentis</name>
    <dbReference type="NCBI Taxonomy" id="45151"/>
    <lineage>
        <taxon>Eukaryota</taxon>
        <taxon>Fungi</taxon>
        <taxon>Dikarya</taxon>
        <taxon>Ascomycota</taxon>
        <taxon>Pezizomycotina</taxon>
        <taxon>Dothideomycetes</taxon>
        <taxon>Pleosporomycetidae</taxon>
        <taxon>Pleosporales</taxon>
        <taxon>Pleosporineae</taxon>
        <taxon>Pleosporaceae</taxon>
        <taxon>Pyrenophora</taxon>
    </lineage>
</organism>
<dbReference type="SUPFAM" id="SSF53098">
    <property type="entry name" value="Ribonuclease H-like"/>
    <property type="match status" value="1"/>
</dbReference>
<evidence type="ECO:0000259" key="3">
    <source>
        <dbReference type="PROSITE" id="PS50994"/>
    </source>
</evidence>
<dbReference type="GO" id="GO:0003723">
    <property type="term" value="F:RNA binding"/>
    <property type="evidence" value="ECO:0007669"/>
    <property type="project" value="UniProtKB-KW"/>
</dbReference>
<reference evidence="4 5" key="1">
    <citation type="journal article" date="2018" name="BMC Genomics">
        <title>Comparative genomics of the wheat fungal pathogen Pyrenophora tritici-repentis reveals chromosomal variations and genome plasticity.</title>
        <authorList>
            <person name="Moolhuijzen P."/>
            <person name="See P.T."/>
            <person name="Hane J.K."/>
            <person name="Shi G."/>
            <person name="Liu Z."/>
            <person name="Oliver R.P."/>
            <person name="Moffat C.S."/>
        </authorList>
    </citation>
    <scope>NUCLEOTIDE SEQUENCE [LARGE SCALE GENOMIC DNA]</scope>
    <source>
        <strain evidence="4">M4</strain>
    </source>
</reference>
<evidence type="ECO:0000256" key="1">
    <source>
        <dbReference type="ARBA" id="ARBA00022884"/>
    </source>
</evidence>
<feature type="compositionally biased region" description="Low complexity" evidence="2">
    <location>
        <begin position="176"/>
        <end position="186"/>
    </location>
</feature>
<feature type="region of interest" description="Disordered" evidence="2">
    <location>
        <begin position="163"/>
        <end position="246"/>
    </location>
</feature>
<feature type="compositionally biased region" description="Basic and acidic residues" evidence="2">
    <location>
        <begin position="1127"/>
        <end position="1137"/>
    </location>
</feature>
<proteinExistence type="predicted"/>
<dbReference type="EMBL" id="NQIK02000005">
    <property type="protein sequence ID" value="KAF7571187.1"/>
    <property type="molecule type" value="Genomic_DNA"/>
</dbReference>
<name>A0A834RZZ7_9PLEO</name>
<dbReference type="InterPro" id="IPR036397">
    <property type="entry name" value="RNaseH_sf"/>
</dbReference>
<dbReference type="GeneID" id="90956807"/>
<dbReference type="GO" id="GO:0005634">
    <property type="term" value="C:nucleus"/>
    <property type="evidence" value="ECO:0007669"/>
    <property type="project" value="UniProtKB-ARBA"/>
</dbReference>
<feature type="compositionally biased region" description="Basic residues" evidence="2">
    <location>
        <begin position="1147"/>
        <end position="1162"/>
    </location>
</feature>
<feature type="region of interest" description="Disordered" evidence="2">
    <location>
        <begin position="499"/>
        <end position="529"/>
    </location>
</feature>
<feature type="region of interest" description="Disordered" evidence="2">
    <location>
        <begin position="1127"/>
        <end position="1162"/>
    </location>
</feature>
<dbReference type="GO" id="GO:0015074">
    <property type="term" value="P:DNA integration"/>
    <property type="evidence" value="ECO:0007669"/>
    <property type="project" value="InterPro"/>
</dbReference>
<feature type="compositionally biased region" description="Gly residues" evidence="2">
    <location>
        <begin position="506"/>
        <end position="515"/>
    </location>
</feature>
<evidence type="ECO:0000256" key="2">
    <source>
        <dbReference type="SAM" id="MobiDB-lite"/>
    </source>
</evidence>
<feature type="domain" description="Integrase catalytic" evidence="3">
    <location>
        <begin position="846"/>
        <end position="1023"/>
    </location>
</feature>
<dbReference type="InterPro" id="IPR001584">
    <property type="entry name" value="Integrase_cat-core"/>
</dbReference>
<feature type="compositionally biased region" description="Polar residues" evidence="2">
    <location>
        <begin position="165"/>
        <end position="175"/>
    </location>
</feature>
<dbReference type="Gene3D" id="3.30.420.10">
    <property type="entry name" value="Ribonuclease H-like superfamily/Ribonuclease H"/>
    <property type="match status" value="1"/>
</dbReference>
<evidence type="ECO:0000313" key="5">
    <source>
        <dbReference type="Proteomes" id="UP000245464"/>
    </source>
</evidence>
<dbReference type="KEGG" id="ptrr:90956807"/>
<feature type="compositionally biased region" description="Acidic residues" evidence="2">
    <location>
        <begin position="602"/>
        <end position="615"/>
    </location>
</feature>
<dbReference type="Proteomes" id="UP000245464">
    <property type="component" value="Chromosome 5"/>
</dbReference>
<gene>
    <name evidence="4" type="ORF">PtrM4_111890</name>
</gene>
<dbReference type="InterPro" id="IPR050951">
    <property type="entry name" value="Retrovirus_Pol_polyprotein"/>
</dbReference>
<dbReference type="RefSeq" id="XP_065962393.1">
    <property type="nucleotide sequence ID" value="XM_066107944.1"/>
</dbReference>
<sequence length="1709" mass="193905">MASETASSNGGCTLTREELLGTTNLKAREWRHIDPKIWDDEIEAPDDEVDGTAATTYIARAIADYTDRPTADAELFGEFCQDFEGWTEAMFMRAHATYTRELKRILRFKGVYTGRVNMPPSEAVAKLLHKEDCPKWPDDQFQSTAFDERSAAYMLQQRRLLGRHTTGSVQPTNVGTASRAQSQTSARARDQDAEDQQTDVQDETRTRTQVSQQLADPLVETIEQTPQADGRHQADQRQQSHQPRLTYNNFDRFREYTPAYPQRPKGPSVPPIIPSGDTDPYKAVPPIEFNNGKLDPKTINVFTKMWDREKKYTGKPYDLLDDKLKIFYSICYHADIQPDQFHAVFPRILEGRAQDYYLHFVDQRTDTFLTVYTKLKNHFDTDVNHSHYYADWTTTSFAKVHRENPDKTLHEVLDIMLDKLQLCQRALGQQYMGEYALRTTVITACRGVKEFAMALYRPSLECEVLFGDLRSSIENSLAMTTSVNFTEVDQGNQYYLDRRYNSNGRNRGGSRGGTRGAFQKGEQSFDSSRGFKPRWKKKCFVCQKEGCWSTNHTDEERKTARAQFFSMLYFTGAPPPKDFSVHLAEYEGIEHTSQYNQRGWKEEEDCEDDDNDDGTGEQQYFEQQFFKEQCLADQAFLHHISGDDIYGRGAPSAPASQFLLEDRYTRSLYQGILPDTGAANVSTVGKEQYLALTREDPTVKIDTSTAGKASIKFGKGEATASIGTVQVSTEIGKINFEVLEAPTPFLLCLADMDRLKVYFNNTTDELVQDKIRIPVLRKWGHPWFHLNKRERATVFLTETELRRLHRRFGHPAVTRLVKLLKDAGHNDFEERTLEEVTKFCHHCQLHSSAPRRFKFTLKDDHHFNYEILVDVMYLSGKPVLHVVDSSTAFQGAKFLSAISAKETWQALRMLWIDTYQGPPDIITHDAGTNFASAEFRAEAKIMGVTCKQVPTEAHWSVGKTERYHAPLRRAWDILHDELQDDMSDEAILQMAVKAVNDTAGPDGLVPTLLVFGAYPRMTTESPPAPSMVRRSEAIQKATKALRKLTAERQVADALNTRNGPATADMLALPLQSEVLVWRESDGWNGPYKIASIDGHNVTVDMVNGPTTFRSTVVKPYYRPDHLWSDPDAPHALNEPHEPVAVPPAVQPRKRGRPPGSKNKRKGHAYITKKEQDDLELAIKLRNDGVITTPGAPFEASDDQEISDLVGRGVFKFEQYDERLHSKIRIFKSRLVREVKGKTTKPYEKSRLVIQGYQDHGKEAILTQSPTIQRCSQRLIMSLAPEMVQRGMNIELRDITQAYPQAQTTLKRTILAHLPTELVPRYPRGTLLHVIKPLYGIAEAGVHWWTTYHGHHCKELDMATSTYDPCLLITNSDTSIFGIVGMQTDDTLMLGTPAFSLLEEKKIQKAEFRSKPKSVLTPEIQLDFNGCTLTIDASKPILNLRQKGQGGKIKLVDVRAPDRAQQYTEQRARGAYIASTCQPEASFDLSVAAQAQQPSDEDIKALNKRLKWQIENLDRGLRYITVNLTEAKLMVFVDGSFANNKDLSSQLGFVLMLVNESIDANTFTIQGNIIHYSSTKCKRVTRSVLASEIYGMVNGFDIGIAIATTLRIVTERLRIPEVPLVVCTDSYSLYECLVKLGTTKEKRLMIDIMALRQSYERREITEIRWINGDDNPADAFTKASPNRALERFIDGNKLTVRVDGWVQRPTSFDV</sequence>
<accession>A0A834RZZ7</accession>
<dbReference type="PANTHER" id="PTHR37984">
    <property type="entry name" value="PROTEIN CBG26694"/>
    <property type="match status" value="1"/>
</dbReference>
<protein>
    <recommendedName>
        <fullName evidence="3">Integrase catalytic domain-containing protein</fullName>
    </recommendedName>
</protein>
<dbReference type="InterPro" id="IPR012337">
    <property type="entry name" value="RNaseH-like_sf"/>
</dbReference>
<dbReference type="PANTHER" id="PTHR37984:SF5">
    <property type="entry name" value="PROTEIN NYNRIN-LIKE"/>
    <property type="match status" value="1"/>
</dbReference>
<evidence type="ECO:0000313" key="4">
    <source>
        <dbReference type="EMBL" id="KAF7571187.1"/>
    </source>
</evidence>
<keyword evidence="1" id="KW-0694">RNA-binding</keyword>
<feature type="region of interest" description="Disordered" evidence="2">
    <location>
        <begin position="593"/>
        <end position="615"/>
    </location>
</feature>
<feature type="compositionally biased region" description="Polar residues" evidence="2">
    <location>
        <begin position="236"/>
        <end position="246"/>
    </location>
</feature>
<comment type="caution">
    <text evidence="4">The sequence shown here is derived from an EMBL/GenBank/DDBJ whole genome shotgun (WGS) entry which is preliminary data.</text>
</comment>